<sequence>MAIGMGCLDVFFPRFCAGCKKEGTLWCTTCRETHPLQMVGGLCPFCESKGSWRTCQSCHRETFLDGLMALTWYADPAVRRVLTTWKYVGDQAAEEVVRCWIRQKADHLDRWCRDVVIVPVPLHKRKCRARGFDQAQVMAQMVAQEMGGEWANILSRVRFTLPQAQRGGGERMVGDLDDIFEVVGEVPDHIVLCDDVFTSGATMDAAAKCLKDHGAKEVRGLVIAKGSVDHGTGSHVGSPA</sequence>
<comment type="caution">
    <text evidence="3">The sequence shown here is derived from an EMBL/GenBank/DDBJ whole genome shotgun (WGS) entry which is preliminary data.</text>
</comment>
<accession>A0A0G1PIQ4</accession>
<feature type="domain" description="Phosphoribosyltransferase" evidence="2">
    <location>
        <begin position="189"/>
        <end position="225"/>
    </location>
</feature>
<evidence type="ECO:0000259" key="2">
    <source>
        <dbReference type="Pfam" id="PF00156"/>
    </source>
</evidence>
<dbReference type="InterPro" id="IPR000836">
    <property type="entry name" value="PRTase_dom"/>
</dbReference>
<dbReference type="PANTHER" id="PTHR47505:SF1">
    <property type="entry name" value="DNA UTILIZATION PROTEIN YHGH"/>
    <property type="match status" value="1"/>
</dbReference>
<reference evidence="3 4" key="1">
    <citation type="journal article" date="2015" name="Nature">
        <title>rRNA introns, odd ribosomes, and small enigmatic genomes across a large radiation of phyla.</title>
        <authorList>
            <person name="Brown C.T."/>
            <person name="Hug L.A."/>
            <person name="Thomas B.C."/>
            <person name="Sharon I."/>
            <person name="Castelle C.J."/>
            <person name="Singh A."/>
            <person name="Wilkins M.J."/>
            <person name="Williams K.H."/>
            <person name="Banfield J.F."/>
        </authorList>
    </citation>
    <scope>NUCLEOTIDE SEQUENCE [LARGE SCALE GENOMIC DNA]</scope>
</reference>
<dbReference type="Gene3D" id="3.40.50.2020">
    <property type="match status" value="1"/>
</dbReference>
<dbReference type="InterPro" id="IPR051910">
    <property type="entry name" value="ComF/GntX_DNA_util-trans"/>
</dbReference>
<dbReference type="EMBL" id="LCMG01000014">
    <property type="protein sequence ID" value="KKU32626.1"/>
    <property type="molecule type" value="Genomic_DNA"/>
</dbReference>
<dbReference type="AlphaFoldDB" id="A0A0G1PIQ4"/>
<dbReference type="Proteomes" id="UP000034705">
    <property type="component" value="Unassembled WGS sequence"/>
</dbReference>
<gene>
    <name evidence="3" type="ORF">UX45_C0014G0012</name>
</gene>
<dbReference type="Pfam" id="PF00156">
    <property type="entry name" value="Pribosyltran"/>
    <property type="match status" value="1"/>
</dbReference>
<organism evidence="3 4">
    <name type="scientific">Candidatus Uhrbacteria bacterium GW2011_GWF2_46_218</name>
    <dbReference type="NCBI Taxonomy" id="1619001"/>
    <lineage>
        <taxon>Bacteria</taxon>
        <taxon>Candidatus Uhriibacteriota</taxon>
    </lineage>
</organism>
<protein>
    <recommendedName>
        <fullName evidence="2">Phosphoribosyltransferase domain-containing protein</fullName>
    </recommendedName>
</protein>
<dbReference type="InterPro" id="IPR029057">
    <property type="entry name" value="PRTase-like"/>
</dbReference>
<name>A0A0G1PIQ4_9BACT</name>
<dbReference type="SUPFAM" id="SSF53271">
    <property type="entry name" value="PRTase-like"/>
    <property type="match status" value="1"/>
</dbReference>
<evidence type="ECO:0000313" key="4">
    <source>
        <dbReference type="Proteomes" id="UP000034705"/>
    </source>
</evidence>
<proteinExistence type="inferred from homology"/>
<comment type="similarity">
    <text evidence="1">Belongs to the ComF/GntX family.</text>
</comment>
<dbReference type="CDD" id="cd06223">
    <property type="entry name" value="PRTases_typeI"/>
    <property type="match status" value="1"/>
</dbReference>
<dbReference type="PANTHER" id="PTHR47505">
    <property type="entry name" value="DNA UTILIZATION PROTEIN YHGH"/>
    <property type="match status" value="1"/>
</dbReference>
<evidence type="ECO:0000256" key="1">
    <source>
        <dbReference type="ARBA" id="ARBA00008007"/>
    </source>
</evidence>
<evidence type="ECO:0000313" key="3">
    <source>
        <dbReference type="EMBL" id="KKU32626.1"/>
    </source>
</evidence>